<dbReference type="EMBL" id="UPSH01000001">
    <property type="protein sequence ID" value="VBB18368.1"/>
    <property type="molecule type" value="Genomic_DNA"/>
</dbReference>
<evidence type="ECO:0000313" key="2">
    <source>
        <dbReference type="Proteomes" id="UP000594342"/>
    </source>
</evidence>
<comment type="caution">
    <text evidence="1">The sequence shown here is derived from an EMBL/GenBank/DDBJ whole genome shotgun (WGS) entry which is preliminary data.</text>
</comment>
<protein>
    <submittedName>
        <fullName evidence="1">Uncharacterized protein</fullName>
    </submittedName>
</protein>
<sequence length="526" mass="60623">MSKYSQKLESFLSSALTFHNKKSGSRQNNLLSINADADIISNPVIKNILDCATNAYSSQHNVKVVENGSIKQIHSRDSYPLSYIFFKCLYEVDMLKHVVGYPPDITDLHTFMSWHRENIDHVNFDKLHKLMEELNDDEVYEELKLVYQLMFKTTGVRSQLHDSIYSNRFISVDVQYDLESTDLSYAKYMIDGKHTVLIFAPHGKQMPDIETVAIVIDTMERLAKSAGDNSPAPVNLTILYSDQKKAIPNVSELFTVNDNQKDNNGTRIDEDVDTDHMKDELDVRPIVDVLCCDNINSGSTYPGRSIVCWRREELHKVLIHELFHYHKFDFYTSDPFYTKLEDGVNVPRITGSDSINECYTEACAILIMTVLRFVFLNKVQSTDVNRIKREFNTFFYESLRTELMFIMFQIAKIIVSFGGGSFNDYETGQIVIKQTTSFRSYFVIKLVLLSNLGAMLRLIESSLYVSGERLEEFRDVINSSWESFTKSDNVDLINSFIDISERAYRDGTDSWVFRTCRMSVNDVLLK</sequence>
<dbReference type="Proteomes" id="UP000594342">
    <property type="component" value="Unassembled WGS sequence"/>
</dbReference>
<accession>A0A5K0U8I4</accession>
<name>A0A5K0U8I4_9VIRU</name>
<evidence type="ECO:0000313" key="1">
    <source>
        <dbReference type="EMBL" id="VBB18368.1"/>
    </source>
</evidence>
<proteinExistence type="predicted"/>
<keyword evidence="2" id="KW-1185">Reference proteome</keyword>
<gene>
    <name evidence="1" type="ORF">YASMINEVIRUS_831</name>
</gene>
<organism evidence="1 2">
    <name type="scientific">Yasminevirus sp. GU-2018</name>
    <dbReference type="NCBI Taxonomy" id="2420051"/>
    <lineage>
        <taxon>Viruses</taxon>
        <taxon>Varidnaviria</taxon>
        <taxon>Bamfordvirae</taxon>
        <taxon>Nucleocytoviricota</taxon>
        <taxon>Megaviricetes</taxon>
        <taxon>Imitervirales</taxon>
        <taxon>Mimiviridae</taxon>
        <taxon>Klosneuvirinae</taxon>
        <taxon>Yasminevirus</taxon>
        <taxon>Yasminevirus saudimassiliense</taxon>
    </lineage>
</organism>
<reference evidence="1 2" key="1">
    <citation type="submission" date="2018-10" db="EMBL/GenBank/DDBJ databases">
        <authorList>
            <consortium name="IHU Genomes"/>
        </authorList>
    </citation>
    <scope>NUCLEOTIDE SEQUENCE [LARGE SCALE GENOMIC DNA]</scope>
    <source>
        <strain evidence="1 2">A1</strain>
    </source>
</reference>